<feature type="region of interest" description="Disordered" evidence="1">
    <location>
        <begin position="100"/>
        <end position="129"/>
    </location>
</feature>
<dbReference type="OrthoDB" id="3223751at2759"/>
<proteinExistence type="predicted"/>
<dbReference type="InterPro" id="IPR000210">
    <property type="entry name" value="BTB/POZ_dom"/>
</dbReference>
<gene>
    <name evidence="3" type="ORF">NLJ89_g3881</name>
</gene>
<protein>
    <recommendedName>
        <fullName evidence="2">BTB domain-containing protein</fullName>
    </recommendedName>
</protein>
<evidence type="ECO:0000256" key="1">
    <source>
        <dbReference type="SAM" id="MobiDB-lite"/>
    </source>
</evidence>
<evidence type="ECO:0000313" key="4">
    <source>
        <dbReference type="Proteomes" id="UP001148786"/>
    </source>
</evidence>
<dbReference type="Pfam" id="PF00651">
    <property type="entry name" value="BTB"/>
    <property type="match status" value="1"/>
</dbReference>
<feature type="domain" description="BTB" evidence="2">
    <location>
        <begin position="17"/>
        <end position="83"/>
    </location>
</feature>
<evidence type="ECO:0000313" key="3">
    <source>
        <dbReference type="EMBL" id="KAJ3511810.1"/>
    </source>
</evidence>
<dbReference type="SUPFAM" id="SSF54695">
    <property type="entry name" value="POZ domain"/>
    <property type="match status" value="1"/>
</dbReference>
<name>A0A9W8K355_9AGAR</name>
<keyword evidence="4" id="KW-1185">Reference proteome</keyword>
<comment type="caution">
    <text evidence="3">The sequence shown here is derived from an EMBL/GenBank/DDBJ whole genome shotgun (WGS) entry which is preliminary data.</text>
</comment>
<evidence type="ECO:0000259" key="2">
    <source>
        <dbReference type="PROSITE" id="PS50097"/>
    </source>
</evidence>
<dbReference type="Gene3D" id="3.30.710.10">
    <property type="entry name" value="Potassium Channel Kv1.1, Chain A"/>
    <property type="match status" value="1"/>
</dbReference>
<organism evidence="3 4">
    <name type="scientific">Agrocybe chaxingu</name>
    <dbReference type="NCBI Taxonomy" id="84603"/>
    <lineage>
        <taxon>Eukaryota</taxon>
        <taxon>Fungi</taxon>
        <taxon>Dikarya</taxon>
        <taxon>Basidiomycota</taxon>
        <taxon>Agaricomycotina</taxon>
        <taxon>Agaricomycetes</taxon>
        <taxon>Agaricomycetidae</taxon>
        <taxon>Agaricales</taxon>
        <taxon>Agaricineae</taxon>
        <taxon>Strophariaceae</taxon>
        <taxon>Agrocybe</taxon>
    </lineage>
</organism>
<reference evidence="3" key="1">
    <citation type="submission" date="2022-07" db="EMBL/GenBank/DDBJ databases">
        <title>Genome Sequence of Agrocybe chaxingu.</title>
        <authorList>
            <person name="Buettner E."/>
        </authorList>
    </citation>
    <scope>NUCLEOTIDE SEQUENCE</scope>
    <source>
        <strain evidence="3">MP-N11</strain>
    </source>
</reference>
<dbReference type="InterPro" id="IPR011333">
    <property type="entry name" value="SKP1/BTB/POZ_sf"/>
</dbReference>
<dbReference type="EMBL" id="JANKHO010000303">
    <property type="protein sequence ID" value="KAJ3511810.1"/>
    <property type="molecule type" value="Genomic_DNA"/>
</dbReference>
<sequence length="241" mass="27043">MSTQSVRNQKYYFPDTGMAIFKVENNLYKVHQYFLIRESIVFKTMFDCANPPRGQDGRSDERSIYLPEVTCAEFEALLDFFYDETFDHLLNVKRSDLGPMLGDTQTGSHSSSTSTPLPPPPVLAPAPQSEGNILNKAKLTKLIDLLSISLKFAFDRLSEEIISAIDAMSPPMDPILKILLSLKHDTLRMWMRPALKALSMRQKPLTAKEMKALGPIRSAIICSEREKHAAKPKSTPIDPSA</sequence>
<dbReference type="SMART" id="SM00225">
    <property type="entry name" value="BTB"/>
    <property type="match status" value="1"/>
</dbReference>
<dbReference type="AlphaFoldDB" id="A0A9W8K355"/>
<dbReference type="CDD" id="cd18186">
    <property type="entry name" value="BTB_POZ_ZBTB_KLHL-like"/>
    <property type="match status" value="1"/>
</dbReference>
<dbReference type="PROSITE" id="PS50097">
    <property type="entry name" value="BTB"/>
    <property type="match status" value="1"/>
</dbReference>
<dbReference type="Proteomes" id="UP001148786">
    <property type="component" value="Unassembled WGS sequence"/>
</dbReference>
<accession>A0A9W8K355</accession>